<organism evidence="1 2">
    <name type="scientific">Eleutherodactylus coqui</name>
    <name type="common">Puerto Rican coqui</name>
    <dbReference type="NCBI Taxonomy" id="57060"/>
    <lineage>
        <taxon>Eukaryota</taxon>
        <taxon>Metazoa</taxon>
        <taxon>Chordata</taxon>
        <taxon>Craniata</taxon>
        <taxon>Vertebrata</taxon>
        <taxon>Euteleostomi</taxon>
        <taxon>Amphibia</taxon>
        <taxon>Batrachia</taxon>
        <taxon>Anura</taxon>
        <taxon>Neobatrachia</taxon>
        <taxon>Hyloidea</taxon>
        <taxon>Eleutherodactylidae</taxon>
        <taxon>Eleutherodactylinae</taxon>
        <taxon>Eleutherodactylus</taxon>
        <taxon>Eleutherodactylus</taxon>
    </lineage>
</organism>
<gene>
    <name evidence="1" type="ORF">GDO78_012182</name>
</gene>
<evidence type="ECO:0000313" key="2">
    <source>
        <dbReference type="Proteomes" id="UP000770717"/>
    </source>
</evidence>
<dbReference type="Proteomes" id="UP000770717">
    <property type="component" value="Unassembled WGS sequence"/>
</dbReference>
<name>A0A8J6F4V5_ELECQ</name>
<keyword evidence="2" id="KW-1185">Reference proteome</keyword>
<sequence>MLSSGWIGSTFGSISRRCWGVCGKCLSTPTLLDTMPGLCCSAESWPRISCSARGYMSGIIGVLSGSPCGEAAQRCLLAERG</sequence>
<dbReference type="EMBL" id="WNTK01000007">
    <property type="protein sequence ID" value="KAG9480586.1"/>
    <property type="molecule type" value="Genomic_DNA"/>
</dbReference>
<evidence type="ECO:0000313" key="1">
    <source>
        <dbReference type="EMBL" id="KAG9480586.1"/>
    </source>
</evidence>
<proteinExistence type="predicted"/>
<comment type="caution">
    <text evidence="1">The sequence shown here is derived from an EMBL/GenBank/DDBJ whole genome shotgun (WGS) entry which is preliminary data.</text>
</comment>
<dbReference type="AlphaFoldDB" id="A0A8J6F4V5"/>
<accession>A0A8J6F4V5</accession>
<reference evidence="1" key="1">
    <citation type="thesis" date="2020" institute="ProQuest LLC" country="789 East Eisenhower Parkway, Ann Arbor, MI, USA">
        <title>Comparative Genomics and Chromosome Evolution.</title>
        <authorList>
            <person name="Mudd A.B."/>
        </authorList>
    </citation>
    <scope>NUCLEOTIDE SEQUENCE</scope>
    <source>
        <strain evidence="1">HN-11 Male</strain>
        <tissue evidence="1">Kidney and liver</tissue>
    </source>
</reference>
<protein>
    <submittedName>
        <fullName evidence="1">Uncharacterized protein</fullName>
    </submittedName>
</protein>